<dbReference type="EMBL" id="LR536450">
    <property type="protein sequence ID" value="VFU09148.1"/>
    <property type="molecule type" value="Genomic_DNA"/>
</dbReference>
<dbReference type="NCBIfam" id="NF045678">
    <property type="entry name" value="TransRegIrrA"/>
    <property type="match status" value="1"/>
</dbReference>
<evidence type="ECO:0000256" key="10">
    <source>
        <dbReference type="ARBA" id="ARBA00023163"/>
    </source>
</evidence>
<keyword evidence="8" id="KW-0805">Transcription regulation</keyword>
<dbReference type="SUPFAM" id="SSF46785">
    <property type="entry name" value="Winged helix' DNA-binding domain"/>
    <property type="match status" value="1"/>
</dbReference>
<dbReference type="InterPro" id="IPR036388">
    <property type="entry name" value="WH-like_DNA-bd_sf"/>
</dbReference>
<evidence type="ECO:0000256" key="6">
    <source>
        <dbReference type="ARBA" id="ARBA00022723"/>
    </source>
</evidence>
<keyword evidence="4" id="KW-0963">Cytoplasm</keyword>
<comment type="subcellular location">
    <subcellularLocation>
        <location evidence="1">Cytoplasm</location>
    </subcellularLocation>
</comment>
<accession>A0A4U8Z1G1</accession>
<dbReference type="GO" id="GO:1900376">
    <property type="term" value="P:regulation of secondary metabolite biosynthetic process"/>
    <property type="evidence" value="ECO:0007669"/>
    <property type="project" value="TreeGrafter"/>
</dbReference>
<dbReference type="Proteomes" id="UP000294360">
    <property type="component" value="Chromosome"/>
</dbReference>
<keyword evidence="9" id="KW-0238">DNA-binding</keyword>
<name>A0A4U8Z1G1_METTU</name>
<evidence type="ECO:0000256" key="9">
    <source>
        <dbReference type="ARBA" id="ARBA00023125"/>
    </source>
</evidence>
<dbReference type="Gene3D" id="1.10.10.10">
    <property type="entry name" value="Winged helix-like DNA-binding domain superfamily/Winged helix DNA-binding domain"/>
    <property type="match status" value="1"/>
</dbReference>
<dbReference type="InterPro" id="IPR036390">
    <property type="entry name" value="WH_DNA-bd_sf"/>
</dbReference>
<dbReference type="GO" id="GO:0045892">
    <property type="term" value="P:negative regulation of DNA-templated transcription"/>
    <property type="evidence" value="ECO:0007669"/>
    <property type="project" value="TreeGrafter"/>
</dbReference>
<evidence type="ECO:0000256" key="5">
    <source>
        <dbReference type="ARBA" id="ARBA00022491"/>
    </source>
</evidence>
<keyword evidence="11" id="KW-0408">Iron</keyword>
<feature type="binding site" evidence="11">
    <location>
        <position position="133"/>
    </location>
    <ligand>
        <name>Fe cation</name>
        <dbReference type="ChEBI" id="CHEBI:24875"/>
    </ligand>
</feature>
<dbReference type="InterPro" id="IPR002481">
    <property type="entry name" value="FUR"/>
</dbReference>
<comment type="similarity">
    <text evidence="2">Belongs to the Fur family.</text>
</comment>
<gene>
    <name evidence="12" type="primary">fur</name>
    <name evidence="12" type="ORF">MTUNDRAET4_2255</name>
</gene>
<keyword evidence="5" id="KW-0678">Repressor</keyword>
<keyword evidence="7" id="KW-0862">Zinc</keyword>
<dbReference type="FunFam" id="1.10.10.10:FF:000007">
    <property type="entry name" value="Ferric uptake regulation protein"/>
    <property type="match status" value="1"/>
</dbReference>
<dbReference type="PANTHER" id="PTHR33202">
    <property type="entry name" value="ZINC UPTAKE REGULATION PROTEIN"/>
    <property type="match status" value="1"/>
</dbReference>
<dbReference type="KEGG" id="mtun:MTUNDRAET4_2255"/>
<evidence type="ECO:0000256" key="8">
    <source>
        <dbReference type="ARBA" id="ARBA00023015"/>
    </source>
</evidence>
<dbReference type="PANTHER" id="PTHR33202:SF7">
    <property type="entry name" value="FERRIC UPTAKE REGULATION PROTEIN"/>
    <property type="match status" value="1"/>
</dbReference>
<organism evidence="12 13">
    <name type="scientific">Methylocella tundrae</name>
    <dbReference type="NCBI Taxonomy" id="227605"/>
    <lineage>
        <taxon>Bacteria</taxon>
        <taxon>Pseudomonadati</taxon>
        <taxon>Pseudomonadota</taxon>
        <taxon>Alphaproteobacteria</taxon>
        <taxon>Hyphomicrobiales</taxon>
        <taxon>Beijerinckiaceae</taxon>
        <taxon>Methylocella</taxon>
    </lineage>
</organism>
<keyword evidence="6 11" id="KW-0479">Metal-binding</keyword>
<dbReference type="GO" id="GO:0003700">
    <property type="term" value="F:DNA-binding transcription factor activity"/>
    <property type="evidence" value="ECO:0007669"/>
    <property type="project" value="InterPro"/>
</dbReference>
<evidence type="ECO:0000313" key="13">
    <source>
        <dbReference type="Proteomes" id="UP000294360"/>
    </source>
</evidence>
<proteinExistence type="inferred from homology"/>
<evidence type="ECO:0000256" key="1">
    <source>
        <dbReference type="ARBA" id="ARBA00004496"/>
    </source>
</evidence>
<sequence length="179" mass="19802">MSDMFPPATVRGLMIGFFPPMVKTSSRSRRGENPAKPPLGELAGCPFHDLRMKLTTAGLRPTRQRISLGWLLFSKGFRHLTAENLQDEAQASKVSISLATIYNSLHQFTDAGLLREIAVDGTRTFFDTNTARHHHFLLDGVLIDIPEVAVDLSHLPLPPTGKRIAEIEVVVRLRDAPAP</sequence>
<dbReference type="AlphaFoldDB" id="A0A4U8Z1G1"/>
<evidence type="ECO:0000313" key="12">
    <source>
        <dbReference type="EMBL" id="VFU09148.1"/>
    </source>
</evidence>
<dbReference type="GO" id="GO:0008270">
    <property type="term" value="F:zinc ion binding"/>
    <property type="evidence" value="ECO:0007669"/>
    <property type="project" value="TreeGrafter"/>
</dbReference>
<dbReference type="CDD" id="cd07153">
    <property type="entry name" value="Fur_like"/>
    <property type="match status" value="1"/>
</dbReference>
<comment type="cofactor">
    <cofactor evidence="11">
        <name>Mn(2+)</name>
        <dbReference type="ChEBI" id="CHEBI:29035"/>
    </cofactor>
    <cofactor evidence="11">
        <name>Fe(2+)</name>
        <dbReference type="ChEBI" id="CHEBI:29033"/>
    </cofactor>
    <text evidence="11">Binds 1 Mn(2+) or Fe(2+) ion per subunit.</text>
</comment>
<evidence type="ECO:0000256" key="2">
    <source>
        <dbReference type="ARBA" id="ARBA00007957"/>
    </source>
</evidence>
<reference evidence="12 13" key="1">
    <citation type="submission" date="2019-03" db="EMBL/GenBank/DDBJ databases">
        <authorList>
            <person name="Kox A.R. M."/>
        </authorList>
    </citation>
    <scope>NUCLEOTIDE SEQUENCE [LARGE SCALE GENOMIC DNA]</scope>
    <source>
        <strain evidence="12">MTUNDRAET4 annotated genome</strain>
    </source>
</reference>
<dbReference type="Pfam" id="PF01475">
    <property type="entry name" value="FUR"/>
    <property type="match status" value="1"/>
</dbReference>
<dbReference type="GO" id="GO:0000976">
    <property type="term" value="F:transcription cis-regulatory region binding"/>
    <property type="evidence" value="ECO:0007669"/>
    <property type="project" value="TreeGrafter"/>
</dbReference>
<evidence type="ECO:0000256" key="7">
    <source>
        <dbReference type="ARBA" id="ARBA00022833"/>
    </source>
</evidence>
<dbReference type="NCBIfam" id="NF045677">
    <property type="entry name" value="FeRespRegIrr"/>
    <property type="match status" value="1"/>
</dbReference>
<protein>
    <recommendedName>
        <fullName evidence="3">Ferric uptake regulation protein</fullName>
    </recommendedName>
</protein>
<evidence type="ECO:0000256" key="11">
    <source>
        <dbReference type="PIRSR" id="PIRSR602481-2"/>
    </source>
</evidence>
<keyword evidence="10" id="KW-0804">Transcription</keyword>
<evidence type="ECO:0000256" key="3">
    <source>
        <dbReference type="ARBA" id="ARBA00020910"/>
    </source>
</evidence>
<dbReference type="GO" id="GO:0005737">
    <property type="term" value="C:cytoplasm"/>
    <property type="evidence" value="ECO:0007669"/>
    <property type="project" value="UniProtKB-SubCell"/>
</dbReference>
<evidence type="ECO:0000256" key="4">
    <source>
        <dbReference type="ARBA" id="ARBA00022490"/>
    </source>
</evidence>